<keyword evidence="4" id="KW-1185">Reference proteome</keyword>
<dbReference type="Pfam" id="PF05551">
    <property type="entry name" value="zf-His_Me_endon"/>
    <property type="match status" value="1"/>
</dbReference>
<dbReference type="OrthoDB" id="5272330at2759"/>
<sequence>MPQTTLTPFAIKKPASSTGKREALSELSGNASKKAKNTLETRRPDSATLRELKLVTKEVAQDTLKRLRDGYTDKSGSSYPAAVITPSGCILCQKKPNRAENGYIQIAPISTGTRAGTKNGITAQKPLPQNAHWLAVVAYKSEEEIEGMLAGAQASHLCHNPLCINPDHITVEEKAKNEARKGCAGRVAVRTVIAGQKTGYPADSTYLKYRPKTIPTPLRALRRHSVTYARHRIGQGLKASGVPCTRLALQLFLVKGFKLYSFQLQDPKEPCPKAITKPRWVQASQWPFSVWLQRASALEPDFGERLQGLSPEAHPGPQADPEPVALNGLHH</sequence>
<dbReference type="InterPro" id="IPR008704">
    <property type="entry name" value="Endonuclease_Zinc-binding_loop"/>
</dbReference>
<comment type="caution">
    <text evidence="3">The sequence shown here is derived from an EMBL/GenBank/DDBJ whole genome shotgun (WGS) entry which is preliminary data.</text>
</comment>
<gene>
    <name evidence="3" type="ORF">G7Y89_g13083</name>
</gene>
<evidence type="ECO:0000259" key="2">
    <source>
        <dbReference type="Pfam" id="PF05551"/>
    </source>
</evidence>
<dbReference type="GO" id="GO:0004519">
    <property type="term" value="F:endonuclease activity"/>
    <property type="evidence" value="ECO:0007669"/>
    <property type="project" value="InterPro"/>
</dbReference>
<dbReference type="AlphaFoldDB" id="A0A8H4RAK8"/>
<feature type="region of interest" description="Disordered" evidence="1">
    <location>
        <begin position="1"/>
        <end position="42"/>
    </location>
</feature>
<reference evidence="3 4" key="1">
    <citation type="submission" date="2020-03" db="EMBL/GenBank/DDBJ databases">
        <title>Draft Genome Sequence of Cudoniella acicularis.</title>
        <authorList>
            <person name="Buettner E."/>
            <person name="Kellner H."/>
        </authorList>
    </citation>
    <scope>NUCLEOTIDE SEQUENCE [LARGE SCALE GENOMIC DNA]</scope>
    <source>
        <strain evidence="3 4">DSM 108380</strain>
    </source>
</reference>
<evidence type="ECO:0000313" key="4">
    <source>
        <dbReference type="Proteomes" id="UP000566819"/>
    </source>
</evidence>
<proteinExistence type="predicted"/>
<feature type="domain" description="Zinc-binding loop region of homing endonuclease" evidence="2">
    <location>
        <begin position="92"/>
        <end position="190"/>
    </location>
</feature>
<name>A0A8H4RAK8_9HELO</name>
<evidence type="ECO:0000256" key="1">
    <source>
        <dbReference type="SAM" id="MobiDB-lite"/>
    </source>
</evidence>
<dbReference type="Gene3D" id="3.90.75.10">
    <property type="entry name" value="Homing Intron 3 (I-ppo) Encoded Endonuclease, Chain A"/>
    <property type="match status" value="1"/>
</dbReference>
<accession>A0A8H4RAK8</accession>
<dbReference type="Proteomes" id="UP000566819">
    <property type="component" value="Unassembled WGS sequence"/>
</dbReference>
<dbReference type="InterPro" id="IPR044930">
    <property type="entry name" value="Homing_endonuclease_His-Me"/>
</dbReference>
<protein>
    <recommendedName>
        <fullName evidence="2">Zinc-binding loop region of homing endonuclease domain-containing protein</fullName>
    </recommendedName>
</protein>
<dbReference type="EMBL" id="JAAMPI010001467">
    <property type="protein sequence ID" value="KAF4625086.1"/>
    <property type="molecule type" value="Genomic_DNA"/>
</dbReference>
<dbReference type="InterPro" id="IPR044925">
    <property type="entry name" value="His-Me_finger_sf"/>
</dbReference>
<organism evidence="3 4">
    <name type="scientific">Cudoniella acicularis</name>
    <dbReference type="NCBI Taxonomy" id="354080"/>
    <lineage>
        <taxon>Eukaryota</taxon>
        <taxon>Fungi</taxon>
        <taxon>Dikarya</taxon>
        <taxon>Ascomycota</taxon>
        <taxon>Pezizomycotina</taxon>
        <taxon>Leotiomycetes</taxon>
        <taxon>Helotiales</taxon>
        <taxon>Tricladiaceae</taxon>
        <taxon>Cudoniella</taxon>
    </lineage>
</organism>
<evidence type="ECO:0000313" key="3">
    <source>
        <dbReference type="EMBL" id="KAF4625086.1"/>
    </source>
</evidence>
<feature type="region of interest" description="Disordered" evidence="1">
    <location>
        <begin position="305"/>
        <end position="331"/>
    </location>
</feature>
<dbReference type="SUPFAM" id="SSF54060">
    <property type="entry name" value="His-Me finger endonucleases"/>
    <property type="match status" value="1"/>
</dbReference>